<dbReference type="EMBL" id="HACG01002376">
    <property type="protein sequence ID" value="CEK49241.1"/>
    <property type="molecule type" value="Transcribed_RNA"/>
</dbReference>
<proteinExistence type="predicted"/>
<reference evidence="2" key="1">
    <citation type="submission" date="2014-12" db="EMBL/GenBank/DDBJ databases">
        <title>Insight into the proteome of Arion vulgaris.</title>
        <authorList>
            <person name="Aradska J."/>
            <person name="Bulat T."/>
            <person name="Smidak R."/>
            <person name="Sarate P."/>
            <person name="Gangsoo J."/>
            <person name="Sialana F."/>
            <person name="Bilban M."/>
            <person name="Lubec G."/>
        </authorList>
    </citation>
    <scope>NUCLEOTIDE SEQUENCE</scope>
    <source>
        <tissue evidence="2">Skin</tissue>
    </source>
</reference>
<gene>
    <name evidence="2" type="primary">ORF6975</name>
    <name evidence="3" type="synonym">ORF6977</name>
</gene>
<evidence type="ECO:0000256" key="1">
    <source>
        <dbReference type="SAM" id="SignalP"/>
    </source>
</evidence>
<organism evidence="2">
    <name type="scientific">Arion vulgaris</name>
    <dbReference type="NCBI Taxonomy" id="1028688"/>
    <lineage>
        <taxon>Eukaryota</taxon>
        <taxon>Metazoa</taxon>
        <taxon>Spiralia</taxon>
        <taxon>Lophotrochozoa</taxon>
        <taxon>Mollusca</taxon>
        <taxon>Gastropoda</taxon>
        <taxon>Heterobranchia</taxon>
        <taxon>Euthyneura</taxon>
        <taxon>Panpulmonata</taxon>
        <taxon>Eupulmonata</taxon>
        <taxon>Stylommatophora</taxon>
        <taxon>Helicina</taxon>
        <taxon>Arionoidea</taxon>
        <taxon>Arionidae</taxon>
        <taxon>Arion</taxon>
    </lineage>
</organism>
<dbReference type="EMBL" id="HACG01002375">
    <property type="protein sequence ID" value="CEK49240.1"/>
    <property type="molecule type" value="Transcribed_RNA"/>
</dbReference>
<name>A0A0B6Y117_9EUPU</name>
<protein>
    <submittedName>
        <fullName evidence="2">Uncharacterized protein</fullName>
    </submittedName>
</protein>
<keyword evidence="1" id="KW-0732">Signal</keyword>
<evidence type="ECO:0000313" key="3">
    <source>
        <dbReference type="EMBL" id="CEK49241.1"/>
    </source>
</evidence>
<feature type="chain" id="PRO_5007391634" evidence="1">
    <location>
        <begin position="29"/>
        <end position="92"/>
    </location>
</feature>
<accession>A0A0B6Y117</accession>
<sequence>MARQNKVQIYEFLFVTSLLLVFVDIAACQCLKAETSEGYVDLQEGQTACAPLESGETQDDKGKRFVTCIHKRCHVQLCPPGLRYVEIANNIV</sequence>
<evidence type="ECO:0000313" key="2">
    <source>
        <dbReference type="EMBL" id="CEK49240.1"/>
    </source>
</evidence>
<dbReference type="AlphaFoldDB" id="A0A0B6Y117"/>
<feature type="signal peptide" evidence="1">
    <location>
        <begin position="1"/>
        <end position="28"/>
    </location>
</feature>